<feature type="transmembrane region" description="Helical" evidence="21">
    <location>
        <begin position="832"/>
        <end position="854"/>
    </location>
</feature>
<comment type="similarity">
    <text evidence="19">Belongs to the calcium channel alpha-1 subunit (TC 1.A.1.11) family.</text>
</comment>
<dbReference type="Gene3D" id="1.10.287.70">
    <property type="match status" value="4"/>
</dbReference>
<feature type="transmembrane region" description="Helical" evidence="21">
    <location>
        <begin position="1351"/>
        <end position="1374"/>
    </location>
</feature>
<dbReference type="InterPro" id="IPR014873">
    <property type="entry name" value="VDCC_a1su_IQ"/>
</dbReference>
<dbReference type="FunFam" id="1.20.120.350:FF:000040">
    <property type="entry name" value="Voltage-dependent L-type calcium channel subunit alpha"/>
    <property type="match status" value="1"/>
</dbReference>
<dbReference type="Proteomes" id="UP000694403">
    <property type="component" value="Unplaced"/>
</dbReference>
<accession>A0A8C3T3S3</accession>
<feature type="transmembrane region" description="Helical" evidence="21">
    <location>
        <begin position="311"/>
        <end position="333"/>
    </location>
</feature>
<evidence type="ECO:0000256" key="8">
    <source>
        <dbReference type="ARBA" id="ARBA00022737"/>
    </source>
</evidence>
<keyword evidence="24" id="KW-1185">Reference proteome</keyword>
<evidence type="ECO:0000256" key="18">
    <source>
        <dbReference type="PIRSR" id="PIRSR602077-3"/>
    </source>
</evidence>
<evidence type="ECO:0000259" key="22">
    <source>
        <dbReference type="SMART" id="SM01062"/>
    </source>
</evidence>
<feature type="transmembrane region" description="Helical" evidence="21">
    <location>
        <begin position="192"/>
        <end position="213"/>
    </location>
</feature>
<evidence type="ECO:0000256" key="4">
    <source>
        <dbReference type="ARBA" id="ARBA00022568"/>
    </source>
</evidence>
<feature type="transmembrane region" description="Helical" evidence="21">
    <location>
        <begin position="560"/>
        <end position="582"/>
    </location>
</feature>
<dbReference type="InterPro" id="IPR050599">
    <property type="entry name" value="VDCC_alpha-1_subunit"/>
</dbReference>
<feature type="transmembrane region" description="Helical" evidence="21">
    <location>
        <begin position="58"/>
        <end position="75"/>
    </location>
</feature>
<feature type="transmembrane region" description="Helical" evidence="21">
    <location>
        <begin position="278"/>
        <end position="299"/>
    </location>
</feature>
<evidence type="ECO:0000256" key="3">
    <source>
        <dbReference type="ARBA" id="ARBA00022553"/>
    </source>
</evidence>
<feature type="glycosylation site" description="N-linked (GlcNAc...) asparagine" evidence="18">
    <location>
        <position position="257"/>
    </location>
</feature>
<evidence type="ECO:0000256" key="13">
    <source>
        <dbReference type="ARBA" id="ARBA00023136"/>
    </source>
</evidence>
<evidence type="ECO:0000256" key="10">
    <source>
        <dbReference type="ARBA" id="ARBA00022882"/>
    </source>
</evidence>
<evidence type="ECO:0000256" key="14">
    <source>
        <dbReference type="ARBA" id="ARBA00023157"/>
    </source>
</evidence>
<keyword evidence="6 21" id="KW-0812">Transmembrane</keyword>
<name>A0A8C3T3S3_CHESE</name>
<keyword evidence="8" id="KW-0677">Repeat</keyword>
<dbReference type="FunFam" id="1.20.120.350:FF:000010">
    <property type="entry name" value="Voltage-dependent L-type calcium channel subunit alpha"/>
    <property type="match status" value="1"/>
</dbReference>
<keyword evidence="5 19" id="KW-0107">Calcium channel</keyword>
<reference evidence="23" key="1">
    <citation type="submission" date="2025-08" db="UniProtKB">
        <authorList>
            <consortium name="Ensembl"/>
        </authorList>
    </citation>
    <scope>IDENTIFICATION</scope>
</reference>
<evidence type="ECO:0000313" key="24">
    <source>
        <dbReference type="Proteomes" id="UP000694403"/>
    </source>
</evidence>
<evidence type="ECO:0000256" key="7">
    <source>
        <dbReference type="ARBA" id="ARBA00022723"/>
    </source>
</evidence>
<keyword evidence="2" id="KW-0813">Transport</keyword>
<reference evidence="23" key="2">
    <citation type="submission" date="2025-09" db="UniProtKB">
        <authorList>
            <consortium name="Ensembl"/>
        </authorList>
    </citation>
    <scope>IDENTIFICATION</scope>
</reference>
<evidence type="ECO:0000256" key="1">
    <source>
        <dbReference type="ARBA" id="ARBA00004141"/>
    </source>
</evidence>
<keyword evidence="14" id="KW-1015">Disulfide bond</keyword>
<evidence type="ECO:0000256" key="19">
    <source>
        <dbReference type="RuleBase" id="RU003808"/>
    </source>
</evidence>
<comment type="function">
    <text evidence="19">Voltage-sensitive calcium channels (VSCC) mediate the entry of calcium ions into excitable cells and are also involved in a variety of calcium-dependent processes, including muscle contraction, hormone or neurotransmitter release, gene expression, cell motility, cell division and cell death.</text>
</comment>
<sequence length="1796" mass="203386">MEPASAQDDQKKKQQREKSKKPVPPAAPRPARALFCLTLQHPLRKACIGIVEWKPFEIIILMTIFANCVALAVYLPMPEDDTNASNSSLEKIEYVFLIIFTIEATLKIIAYGFLLHTDAYLRNGWNVLDFAIVSLGLVTVVVEQINMMQGAPLTGKGGFDVKALRAFRVLRPLRLVSGVPSLQVVLNSIIKAMVPLLHIALLVLFMIIIYAIVGQELFKGKMHKTCYYIGTDVIATVETEKPAPCASTGHGHHCTMNGTECRGGWPGPNNGITHFDNFGFAMLTVYQCITMEGWTEVLYWVNDAIGNEWPWIYFVSLILLGSFFVLNLVLGVLSGEFTKEREKAKSRGTFQKLREKQQLEEDLKGYMDWITHAEVMDSHRARGEGMLPSEEGGSETESLYEIEGMNKWILFFRQWRRWNRLFRRKCREVVKSKFFYWLVILIISLNTLSIASEHHWQPEWLTRVQDSANRVLLSLFAAEMLLKMYALGLRQYFMSLFNRFDCFVVCVGIVEVILVEINVMSPLGISVLRCIRLLRIFKITRYWTSLSNLVASLLNSVRSIASLLLLLFLFIIIFSLLGMQLFGGKYDFEDMEVRRSTFDNFPQALISVFQILTGEDWNSIMYNGIMAYGGPSFPGVLVCIYFIILFVCGNYILLNVFLAIAVDNLAEAESLTSAQKAKAEERKRRKMSRSYPEKSEEEKLLLAKKLEQKAKAEGIPTTAKLKVDEFESNVNEIKDPYPSADFPGDDEEDEPEIPLSPRPRPLAELQLKEKAVPMPEASAFFIFSPTNKIRVLCHRIVNATWFTNFILLFILLSSVSLAAEDPIRPVSFRNQVLGYFDIGFTSVFTVEIVLKMTAYGAFLHKGSFCRNYFNILDLLVVAVSLISMGIESSTISVVKILRVLRVLRPLRAINRAKGLKHVVQCVFVAIKTIGNIVIVTTLLQFMFACIGVQLFKGKFNSCTDPAKMTEKECRGYFIVYVDGSPTQLELHTRQWVHNDFHFDNVLSAMMSLFTVSTFEGWPELLYKAIDTHTEDMGPIYNYRVEIAIFFIIYIILIAFFMMNIFVGFVIVTFQEQGESEYKNCELDKNQRQCVQYALKARPLRRYIPKNSHQYQIWYVVTSSYFEYLMFFLIMLNTICLGMQHYNQSTEMNYISDNLNVVFTILFALEMFLKLMAFKAKGYFGDPWNVFDFLIVIGSIIDVILSEIDVSAVGGVLCLQDSADNTRVSITFFRLFRVMRLVKLLSRGEGVRTLLWTFIKSFQALPYVALLIVMLFFIYAVIGMQMFGKIALVDGTQINRNNNFQTFPQAVLLLFRCATGEAWQEILLACSYGKLCDPESDFVPGEEHTCGTGFAYFYFISFYMLCAFLIINLFVAVIMDNFDYLTRDWSILGPHHLDEFKRIWAEYDPEAKGRIKHLDVVTLLRRIQPPLGFGKFCPHRVACKRLVCMNMPLNSDGTVTFNATLFALVRTALKIKTEGNFEQANEELRAIIKKIWKRTSMKLLDQVIPPIGEDEVTVGKFYATFLIQEHFRKFMKRQEEYYGYRPKKNAIAIQAGLRSIEEEAAPEIRRAISGDLTAEEELERAMIEAAIEEGIYRRTGGLFGHIDSFMDQNSPLQPHVTSQRPLQFTEVGSEDLDSPVFLDDFPPDRNTNANNSNVAQGAVGLVLSRVWEAPASAALSPGVVSPQPERPGHADPFLLLQALLSEGLGALARDPSFVTAMRAEMAATCQLEMVVMEEAAAELLRGRESPVGAEAGSPHRHALATSLHSSQRPSPAPAGETPPGIPLANGASREVPPVCGL</sequence>
<feature type="transmembrane region" description="Helical" evidence="21">
    <location>
        <begin position="1042"/>
        <end position="1069"/>
    </location>
</feature>
<dbReference type="Pfam" id="PF00520">
    <property type="entry name" value="Ion_trans"/>
    <property type="match status" value="4"/>
</dbReference>
<dbReference type="Gene3D" id="6.10.250.2180">
    <property type="match status" value="1"/>
</dbReference>
<feature type="transmembrane region" description="Helical" evidence="21">
    <location>
        <begin position="471"/>
        <end position="488"/>
    </location>
</feature>
<dbReference type="FunFam" id="1.20.120.350:FF:000006">
    <property type="entry name" value="Voltage-dependent L-type calcium channel subunit alpha"/>
    <property type="match status" value="1"/>
</dbReference>
<feature type="transmembrane region" description="Helical" evidence="21">
    <location>
        <begin position="1259"/>
        <end position="1277"/>
    </location>
</feature>
<dbReference type="FunFam" id="1.20.120.350:FF:000001">
    <property type="entry name" value="Voltage-dependent L-type calcium channel subunit alpha"/>
    <property type="match status" value="1"/>
</dbReference>
<keyword evidence="11 21" id="KW-1133">Transmembrane helix</keyword>
<evidence type="ECO:0000256" key="11">
    <source>
        <dbReference type="ARBA" id="ARBA00022989"/>
    </source>
</evidence>
<organism evidence="23 24">
    <name type="scientific">Chelydra serpentina</name>
    <name type="common">Snapping turtle</name>
    <name type="synonym">Testudo serpentina</name>
    <dbReference type="NCBI Taxonomy" id="8475"/>
    <lineage>
        <taxon>Eukaryota</taxon>
        <taxon>Metazoa</taxon>
        <taxon>Chordata</taxon>
        <taxon>Craniata</taxon>
        <taxon>Vertebrata</taxon>
        <taxon>Euteleostomi</taxon>
        <taxon>Archelosauria</taxon>
        <taxon>Testudinata</taxon>
        <taxon>Testudines</taxon>
        <taxon>Cryptodira</taxon>
        <taxon>Durocryptodira</taxon>
        <taxon>Americhelydia</taxon>
        <taxon>Chelydroidea</taxon>
        <taxon>Chelydridae</taxon>
        <taxon>Chelydra</taxon>
    </lineage>
</organism>
<dbReference type="InterPro" id="IPR002077">
    <property type="entry name" value="VDCCAlpha1"/>
</dbReference>
<feature type="binding site" evidence="17">
    <location>
        <position position="292"/>
    </location>
    <ligand>
        <name>Ca(2+)</name>
        <dbReference type="ChEBI" id="CHEBI:29108"/>
    </ligand>
</feature>
<dbReference type="SMART" id="SM01062">
    <property type="entry name" value="Ca_chan_IQ"/>
    <property type="match status" value="1"/>
</dbReference>
<keyword evidence="15 18" id="KW-0325">Glycoprotein</keyword>
<dbReference type="InterPro" id="IPR005446">
    <property type="entry name" value="VDCC_L_a1su"/>
</dbReference>
<comment type="subcellular location">
    <subcellularLocation>
        <location evidence="1 19">Membrane</location>
        <topology evidence="1 19">Multi-pass membrane protein</topology>
    </subcellularLocation>
</comment>
<dbReference type="GO" id="GO:0005891">
    <property type="term" value="C:voltage-gated calcium channel complex"/>
    <property type="evidence" value="ECO:0007669"/>
    <property type="project" value="InterPro"/>
</dbReference>
<evidence type="ECO:0000256" key="16">
    <source>
        <dbReference type="ARBA" id="ARBA00023303"/>
    </source>
</evidence>
<keyword evidence="7 17" id="KW-0479">Metal-binding</keyword>
<dbReference type="SUPFAM" id="SSF81324">
    <property type="entry name" value="Voltage-gated potassium channels"/>
    <property type="match status" value="4"/>
</dbReference>
<feature type="binding site" evidence="17">
    <location>
        <position position="1015"/>
    </location>
    <ligand>
        <name>Ca(2+)</name>
        <dbReference type="ChEBI" id="CHEBI:29108"/>
    </ligand>
</feature>
<dbReference type="Gene3D" id="1.20.120.350">
    <property type="entry name" value="Voltage-gated potassium channels. Chain C"/>
    <property type="match status" value="4"/>
</dbReference>
<dbReference type="PRINTS" id="PR01630">
    <property type="entry name" value="LVDCCALPHA1"/>
</dbReference>
<feature type="domain" description="Voltage-dependent calcium channel alpha-1 subunit IQ" evidence="22">
    <location>
        <begin position="1508"/>
        <end position="1541"/>
    </location>
</feature>
<feature type="transmembrane region" description="Helical" evidence="21">
    <location>
        <begin position="1112"/>
        <end position="1134"/>
    </location>
</feature>
<feature type="region of interest" description="Disordered" evidence="20">
    <location>
        <begin position="1745"/>
        <end position="1796"/>
    </location>
</feature>
<feature type="region of interest" description="Disordered" evidence="20">
    <location>
        <begin position="732"/>
        <end position="758"/>
    </location>
</feature>
<evidence type="ECO:0000313" key="23">
    <source>
        <dbReference type="Ensembl" id="ENSCSRP00000022759.1"/>
    </source>
</evidence>
<feature type="transmembrane region" description="Helical" evidence="21">
    <location>
        <begin position="636"/>
        <end position="662"/>
    </location>
</feature>
<evidence type="ECO:0000256" key="2">
    <source>
        <dbReference type="ARBA" id="ARBA00022448"/>
    </source>
</evidence>
<dbReference type="FunFam" id="1.10.238.10:FF:000063">
    <property type="entry name" value="Voltage-dependent N-type calcium channel subunit alpha"/>
    <property type="match status" value="1"/>
</dbReference>
<evidence type="ECO:0000256" key="20">
    <source>
        <dbReference type="SAM" id="MobiDB-lite"/>
    </source>
</evidence>
<keyword evidence="9 17" id="KW-0106">Calcium</keyword>
<feature type="region of interest" description="Disordered" evidence="20">
    <location>
        <begin position="1"/>
        <end position="27"/>
    </location>
</feature>
<feature type="transmembrane region" description="Helical" evidence="21">
    <location>
        <begin position="1154"/>
        <end position="1173"/>
    </location>
</feature>
<evidence type="ECO:0000256" key="5">
    <source>
        <dbReference type="ARBA" id="ARBA00022673"/>
    </source>
</evidence>
<evidence type="ECO:0000256" key="15">
    <source>
        <dbReference type="ARBA" id="ARBA00023180"/>
    </source>
</evidence>
<evidence type="ECO:0000256" key="21">
    <source>
        <dbReference type="SAM" id="Phobius"/>
    </source>
</evidence>
<dbReference type="GO" id="GO:0008331">
    <property type="term" value="F:high voltage-gated calcium channel activity"/>
    <property type="evidence" value="ECO:0007669"/>
    <property type="project" value="TreeGrafter"/>
</dbReference>
<dbReference type="Ensembl" id="ENSCSRT00000023752.1">
    <property type="protein sequence ID" value="ENSCSRP00000022759.1"/>
    <property type="gene ID" value="ENSCSRG00000016977.1"/>
</dbReference>
<dbReference type="InterPro" id="IPR005821">
    <property type="entry name" value="Ion_trans_dom"/>
</dbReference>
<feature type="transmembrane region" description="Helical" evidence="21">
    <location>
        <begin position="874"/>
        <end position="897"/>
    </location>
</feature>
<keyword evidence="13 21" id="KW-0472">Membrane</keyword>
<dbReference type="PANTHER" id="PTHR45628">
    <property type="entry name" value="VOLTAGE-DEPENDENT CALCIUM CHANNEL TYPE A SUBUNIT ALPHA-1"/>
    <property type="match status" value="1"/>
</dbReference>
<dbReference type="PRINTS" id="PR00167">
    <property type="entry name" value="CACHANNEL"/>
</dbReference>
<dbReference type="PANTHER" id="PTHR45628:SF9">
    <property type="entry name" value="VOLTAGE-DEPENDENT L-TYPE CALCIUM CHANNEL SUBUNIT ALPHA-1S"/>
    <property type="match status" value="1"/>
</dbReference>
<evidence type="ECO:0000256" key="6">
    <source>
        <dbReference type="ARBA" id="ARBA00022692"/>
    </source>
</evidence>
<dbReference type="GO" id="GO:0098703">
    <property type="term" value="P:calcium ion import across plasma membrane"/>
    <property type="evidence" value="ECO:0007669"/>
    <property type="project" value="TreeGrafter"/>
</dbReference>
<feature type="transmembrane region" description="Helical" evidence="21">
    <location>
        <begin position="127"/>
        <end position="145"/>
    </location>
</feature>
<dbReference type="InterPro" id="IPR005450">
    <property type="entry name" value="VDCC_L_a1ssu"/>
</dbReference>
<protein>
    <recommendedName>
        <fullName evidence="19">Voltage-dependent L-type calcium channel subunit alpha</fullName>
    </recommendedName>
</protein>
<dbReference type="FunFam" id="1.10.287.70:FF:000021">
    <property type="entry name" value="Voltage-dependent L-type calcium channel subunit alpha"/>
    <property type="match status" value="1"/>
</dbReference>
<dbReference type="GO" id="GO:0042383">
    <property type="term" value="C:sarcolemma"/>
    <property type="evidence" value="ECO:0007669"/>
    <property type="project" value="UniProtKB-ARBA"/>
</dbReference>
<dbReference type="Gene3D" id="6.10.250.2500">
    <property type="match status" value="1"/>
</dbReference>
<dbReference type="Pfam" id="PF16905">
    <property type="entry name" value="GPHH"/>
    <property type="match status" value="1"/>
</dbReference>
<feature type="region of interest" description="Disordered" evidence="20">
    <location>
        <begin position="673"/>
        <end position="695"/>
    </location>
</feature>
<dbReference type="InterPro" id="IPR027359">
    <property type="entry name" value="Volt_channel_dom_sf"/>
</dbReference>
<dbReference type="Pfam" id="PF08763">
    <property type="entry name" value="Ca_chan_IQ"/>
    <property type="match status" value="1"/>
</dbReference>
<dbReference type="PRINTS" id="PR01634">
    <property type="entry name" value="LVDCCALPHA1S"/>
</dbReference>
<keyword evidence="10 19" id="KW-0851">Voltage-gated channel</keyword>
<feature type="transmembrane region" description="Helical" evidence="21">
    <location>
        <begin position="434"/>
        <end position="451"/>
    </location>
</feature>
<proteinExistence type="inferred from homology"/>
<dbReference type="InterPro" id="IPR031649">
    <property type="entry name" value="GPHH_dom"/>
</dbReference>
<feature type="transmembrane region" description="Helical" evidence="21">
    <location>
        <begin position="95"/>
        <end position="115"/>
    </location>
</feature>
<evidence type="ECO:0000256" key="12">
    <source>
        <dbReference type="ARBA" id="ARBA00023065"/>
    </source>
</evidence>
<keyword evidence="3" id="KW-0597">Phosphoprotein</keyword>
<dbReference type="FunFam" id="1.10.287.70:FF:000007">
    <property type="entry name" value="Voltage-dependent L-type calcium channel subunit alpha"/>
    <property type="match status" value="1"/>
</dbReference>
<feature type="transmembrane region" description="Helical" evidence="21">
    <location>
        <begin position="801"/>
        <end position="820"/>
    </location>
</feature>
<dbReference type="GO" id="GO:0046872">
    <property type="term" value="F:metal ion binding"/>
    <property type="evidence" value="ECO:0007669"/>
    <property type="project" value="UniProtKB-KW"/>
</dbReference>
<evidence type="ECO:0000256" key="9">
    <source>
        <dbReference type="ARBA" id="ARBA00022837"/>
    </source>
</evidence>
<evidence type="ECO:0000256" key="17">
    <source>
        <dbReference type="PIRSR" id="PIRSR602077-1"/>
    </source>
</evidence>
<keyword evidence="4 19" id="KW-0109">Calcium transport</keyword>
<feature type="compositionally biased region" description="Acidic residues" evidence="20">
    <location>
        <begin position="743"/>
        <end position="752"/>
    </location>
</feature>
<keyword evidence="16" id="KW-0407">Ion channel</keyword>
<keyword evidence="12" id="KW-0406">Ion transport</keyword>
<feature type="binding site" evidence="17">
    <location>
        <position position="615"/>
    </location>
    <ligand>
        <name>Ca(2+)</name>
        <dbReference type="ChEBI" id="CHEBI:29108"/>
    </ligand>
</feature>
<dbReference type="FunFam" id="1.10.287.70:FF:000009">
    <property type="entry name" value="Voltage-dependent L-type calcium channel subunit alpha"/>
    <property type="match status" value="1"/>
</dbReference>
<feature type="transmembrane region" description="Helical" evidence="21">
    <location>
        <begin position="918"/>
        <end position="951"/>
    </location>
</feature>